<feature type="compositionally biased region" description="Basic and acidic residues" evidence="1">
    <location>
        <begin position="839"/>
        <end position="851"/>
    </location>
</feature>
<sequence>MADETLDLHPNKWDYNKKLKAVDTSNWNSTPYIENEYAIQPEKKPFKLAKILYNEESIEGITLNSITVTSVSVFYDPQKTKLLAFCLCSGKKYNYYANQNTTKEVTKTTFTTFSLNYKPDVTITRNFLENIYENKGLNIVSLASNCNEIARKLFRDTDIIFDLDKHLGGDGDFKKYKSDTHGETIIVYNPKPLGTRFVVVRYLTSMFTILGIKLKNKNITINGGFPAETFTEFSVCYKKEDKKYSDPLLMVLKIQSSHHTIGHIAGIYLLSKNTKSTIWDSTKVAGFEIYEKDFEEVLDNIVRYSRLQTSGLTHDLKNKLRDGTKDLILDIDKVTKQDSDTYSYNGKTVHYRRQSMEEGYFAMEHAHKFQTFTIKKVKTKDSRFTDIPSNNILVSLFKVYFNERIGEHPLLIYLLYNGKHNWLRRFYGDTKWEIVTDTTLAKGETLGSIKRLLDVSSIPKITIDLQKRGYIYKPVDNSLQFRMTMKRVQHSNYYEFKYFRAGNETFKIKNIRYGAKELKGMNLNGEWTSISAYYWGTEPLYDRLMVVQFGDRDEDCYSYGGDNEEWIQTASKFETTILELLESTNCKRKNAHIIDIASTSIYSCQGCGTGIKVHTIYFSQYHCYEHTITGEGSPSISRFKDGNLYDIGVPAFSNFRTVYVYLKKHFEKPLLINIAGYIGDGKEPPYDERWYQRGYNADGKWEKVGKKDAPKRYNEYETILKIIYGTKEGKHLNKPVEQENKLLTNQYNNSMGYNTGSDDRAIGTPGTQLRNHIVQVRENSIPSDTRVSIPALKIKNTAKHSVIAGNKTSESAVSKPTVTQNNLKDAEIKAKVTKIGEEPDASKKIEHKEVSVVEDSSQNFSKAPSEDGKTHKTPLHESSGSTSTMDRSLDPNGGDSNRHRSTGGGETNDISRNSTVRGTGGERMDIESKQNTVATNDHVSQNGSEYDLEGNKEGGTDSVSTDSGSQEHSTADEDSDQIQSNGDSHVSPNISDWFKKHAITIGSAGTLAVVVPTGITTYCCIKNRKV</sequence>
<reference evidence="2 3" key="1">
    <citation type="journal article" date="2012" name="BMC Genomics">
        <title>Comparative genomic analysis and phylogenetic position of Theileria equi.</title>
        <authorList>
            <person name="Kappmeyer L.S."/>
            <person name="Thiagarajan M."/>
            <person name="Herndon D.R."/>
            <person name="Ramsay J.D."/>
            <person name="Caler E."/>
            <person name="Djikeng A."/>
            <person name="Gillespie J.J."/>
            <person name="Lau A.O."/>
            <person name="Roalson E.H."/>
            <person name="Silva J.C."/>
            <person name="Silva M.G."/>
            <person name="Suarez C.E."/>
            <person name="Ueti M.W."/>
            <person name="Nene V.M."/>
            <person name="Mealey R.H."/>
            <person name="Knowles D.P."/>
            <person name="Brayton K.A."/>
        </authorList>
    </citation>
    <scope>NUCLEOTIDE SEQUENCE [LARGE SCALE GENOMIC DNA]</scope>
    <source>
        <strain evidence="2 3">WA</strain>
    </source>
</reference>
<feature type="compositionally biased region" description="Polar residues" evidence="1">
    <location>
        <begin position="876"/>
        <end position="886"/>
    </location>
</feature>
<dbReference type="KEGG" id="beq:BEWA_039250"/>
<evidence type="ECO:0000313" key="3">
    <source>
        <dbReference type="Proteomes" id="UP000031512"/>
    </source>
</evidence>
<dbReference type="EMBL" id="ACOU01000002">
    <property type="protein sequence ID" value="EKX73887.1"/>
    <property type="molecule type" value="Genomic_DNA"/>
</dbReference>
<evidence type="ECO:0000256" key="1">
    <source>
        <dbReference type="SAM" id="MobiDB-lite"/>
    </source>
</evidence>
<feature type="compositionally biased region" description="Polar residues" evidence="1">
    <location>
        <begin position="929"/>
        <end position="944"/>
    </location>
</feature>
<protein>
    <submittedName>
        <fullName evidence="2">Uncharacterized protein</fullName>
    </submittedName>
</protein>
<name>L1LEM8_THEEQ</name>
<accession>L1LEM8</accession>
<comment type="caution">
    <text evidence="2">The sequence shown here is derived from an EMBL/GenBank/DDBJ whole genome shotgun (WGS) entry which is preliminary data.</text>
</comment>
<feature type="compositionally biased region" description="Polar residues" evidence="1">
    <location>
        <begin position="908"/>
        <end position="917"/>
    </location>
</feature>
<proteinExistence type="predicted"/>
<dbReference type="GeneID" id="15803251"/>
<dbReference type="Proteomes" id="UP000031512">
    <property type="component" value="Unassembled WGS sequence"/>
</dbReference>
<feature type="region of interest" description="Disordered" evidence="1">
    <location>
        <begin position="839"/>
        <end position="987"/>
    </location>
</feature>
<dbReference type="VEuPathDB" id="PiroplasmaDB:BEWA_039250"/>
<gene>
    <name evidence="2" type="ORF">BEWA_039250</name>
</gene>
<feature type="compositionally biased region" description="Polar residues" evidence="1">
    <location>
        <begin position="977"/>
        <end position="987"/>
    </location>
</feature>
<keyword evidence="3" id="KW-1185">Reference proteome</keyword>
<evidence type="ECO:0000313" key="2">
    <source>
        <dbReference type="EMBL" id="EKX73887.1"/>
    </source>
</evidence>
<organism evidence="2 3">
    <name type="scientific">Theileria equi strain WA</name>
    <dbReference type="NCBI Taxonomy" id="1537102"/>
    <lineage>
        <taxon>Eukaryota</taxon>
        <taxon>Sar</taxon>
        <taxon>Alveolata</taxon>
        <taxon>Apicomplexa</taxon>
        <taxon>Aconoidasida</taxon>
        <taxon>Piroplasmida</taxon>
        <taxon>Theileriidae</taxon>
        <taxon>Theileria</taxon>
    </lineage>
</organism>
<dbReference type="AlphaFoldDB" id="L1LEM8"/>
<dbReference type="RefSeq" id="XP_004833339.1">
    <property type="nucleotide sequence ID" value="XM_004833282.1"/>
</dbReference>